<dbReference type="PROSITE" id="PS50995">
    <property type="entry name" value="HTH_MARR_2"/>
    <property type="match status" value="1"/>
</dbReference>
<dbReference type="EMBL" id="CP130953">
    <property type="protein sequence ID" value="WLF47665.1"/>
    <property type="molecule type" value="Genomic_DNA"/>
</dbReference>
<dbReference type="PANTHER" id="PTHR33164">
    <property type="entry name" value="TRANSCRIPTIONAL REGULATOR, MARR FAMILY"/>
    <property type="match status" value="1"/>
</dbReference>
<feature type="domain" description="HTH marR-type" evidence="1">
    <location>
        <begin position="28"/>
        <end position="163"/>
    </location>
</feature>
<organism evidence="3 5">
    <name type="scientific">Rhodococcus opacus</name>
    <name type="common">Nocardia opaca</name>
    <dbReference type="NCBI Taxonomy" id="37919"/>
    <lineage>
        <taxon>Bacteria</taxon>
        <taxon>Bacillati</taxon>
        <taxon>Actinomycetota</taxon>
        <taxon>Actinomycetes</taxon>
        <taxon>Mycobacteriales</taxon>
        <taxon>Nocardiaceae</taxon>
        <taxon>Rhodococcus</taxon>
    </lineage>
</organism>
<dbReference type="EMBL" id="JAPWIS010000044">
    <property type="protein sequence ID" value="MCZ4590259.1"/>
    <property type="molecule type" value="Genomic_DNA"/>
</dbReference>
<protein>
    <submittedName>
        <fullName evidence="3">MarR family transcriptional regulator</fullName>
    </submittedName>
</protein>
<dbReference type="RefSeq" id="WP_005569225.1">
    <property type="nucleotide sequence ID" value="NZ_CP082160.1"/>
</dbReference>
<evidence type="ECO:0000259" key="1">
    <source>
        <dbReference type="PROSITE" id="PS50995"/>
    </source>
</evidence>
<proteinExistence type="predicted"/>
<accession>A0AAX3YG08</accession>
<dbReference type="Gene3D" id="1.10.10.10">
    <property type="entry name" value="Winged helix-like DNA-binding domain superfamily/Winged helix DNA-binding domain"/>
    <property type="match status" value="1"/>
</dbReference>
<sequence>MAESDRVDGVGEIIRQWARTRPELDVSALEIFGRLHRSFLLYRAQINELFERFGTNEAGFDVLACLRRAEPTFRRTAGELAKQTLITTGGLTMRVNRLEDAGLVLRERDDIDSRVVYVTLTDAGRKLVDAVSDAHFAELARMQGGLEGGQREQLADLLSVLEGSLQAAASENVAKSLGAASA</sequence>
<dbReference type="SMART" id="SM00347">
    <property type="entry name" value="HTH_MARR"/>
    <property type="match status" value="1"/>
</dbReference>
<reference evidence="3" key="2">
    <citation type="submission" date="2023-07" db="EMBL/GenBank/DDBJ databases">
        <title>Genomic analysis of Rhodococcus opacus VOC-14 with glycol ethers degradation activity.</title>
        <authorList>
            <person name="Narkevich D.A."/>
            <person name="Hlushen A.M."/>
            <person name="Akhremchuk A.E."/>
            <person name="Sikolenko M.A."/>
            <person name="Valentovich L.N."/>
        </authorList>
    </citation>
    <scope>NUCLEOTIDE SEQUENCE</scope>
    <source>
        <strain evidence="3">VOC-14</strain>
    </source>
</reference>
<dbReference type="InterPro" id="IPR036388">
    <property type="entry name" value="WH-like_DNA-bd_sf"/>
</dbReference>
<dbReference type="InterPro" id="IPR036390">
    <property type="entry name" value="WH_DNA-bd_sf"/>
</dbReference>
<dbReference type="InterPro" id="IPR000835">
    <property type="entry name" value="HTH_MarR-typ"/>
</dbReference>
<evidence type="ECO:0000313" key="3">
    <source>
        <dbReference type="EMBL" id="WLF47665.1"/>
    </source>
</evidence>
<name>A0AAX3YG08_RHOOP</name>
<reference evidence="2" key="1">
    <citation type="submission" date="2022-12" db="EMBL/GenBank/DDBJ databases">
        <authorList>
            <person name="Krivoruchko A.V."/>
            <person name="Elkin A."/>
        </authorList>
    </citation>
    <scope>NUCLEOTIDE SEQUENCE</scope>
    <source>
        <strain evidence="2">IEGM 249</strain>
    </source>
</reference>
<evidence type="ECO:0000313" key="2">
    <source>
        <dbReference type="EMBL" id="MCZ4590259.1"/>
    </source>
</evidence>
<evidence type="ECO:0000313" key="5">
    <source>
        <dbReference type="Proteomes" id="UP001231166"/>
    </source>
</evidence>
<gene>
    <name evidence="2" type="ORF">O4328_42735</name>
    <name evidence="3" type="ORF">Q5707_01210</name>
</gene>
<dbReference type="AlphaFoldDB" id="A0AAX3YG08"/>
<keyword evidence="4" id="KW-1185">Reference proteome</keyword>
<dbReference type="SUPFAM" id="SSF46785">
    <property type="entry name" value="Winged helix' DNA-binding domain"/>
    <property type="match status" value="1"/>
</dbReference>
<evidence type="ECO:0000313" key="4">
    <source>
        <dbReference type="Proteomes" id="UP001066327"/>
    </source>
</evidence>
<dbReference type="Proteomes" id="UP001066327">
    <property type="component" value="Unassembled WGS sequence"/>
</dbReference>
<dbReference type="GO" id="GO:0006950">
    <property type="term" value="P:response to stress"/>
    <property type="evidence" value="ECO:0007669"/>
    <property type="project" value="TreeGrafter"/>
</dbReference>
<dbReference type="Proteomes" id="UP001231166">
    <property type="component" value="Chromosome"/>
</dbReference>
<dbReference type="InterPro" id="IPR011991">
    <property type="entry name" value="ArsR-like_HTH"/>
</dbReference>
<dbReference type="InterPro" id="IPR039422">
    <property type="entry name" value="MarR/SlyA-like"/>
</dbReference>
<dbReference type="CDD" id="cd00090">
    <property type="entry name" value="HTH_ARSR"/>
    <property type="match status" value="1"/>
</dbReference>
<dbReference type="GO" id="GO:0003700">
    <property type="term" value="F:DNA-binding transcription factor activity"/>
    <property type="evidence" value="ECO:0007669"/>
    <property type="project" value="InterPro"/>
</dbReference>
<dbReference type="Pfam" id="PF12802">
    <property type="entry name" value="MarR_2"/>
    <property type="match status" value="1"/>
</dbReference>
<dbReference type="PANTHER" id="PTHR33164:SF104">
    <property type="entry name" value="TRANSCRIPTIONAL REGULATORY PROTEIN"/>
    <property type="match status" value="1"/>
</dbReference>